<proteinExistence type="predicted"/>
<feature type="compositionally biased region" description="Basic residues" evidence="1">
    <location>
        <begin position="1"/>
        <end position="12"/>
    </location>
</feature>
<dbReference type="AlphaFoldDB" id="A0A915EEH8"/>
<evidence type="ECO:0000313" key="2">
    <source>
        <dbReference type="Proteomes" id="UP000887574"/>
    </source>
</evidence>
<evidence type="ECO:0000313" key="3">
    <source>
        <dbReference type="WBParaSite" id="jg5818"/>
    </source>
</evidence>
<protein>
    <submittedName>
        <fullName evidence="3">Uncharacterized protein</fullName>
    </submittedName>
</protein>
<feature type="compositionally biased region" description="Low complexity" evidence="1">
    <location>
        <begin position="92"/>
        <end position="114"/>
    </location>
</feature>
<organism evidence="2 3">
    <name type="scientific">Ditylenchus dipsaci</name>
    <dbReference type="NCBI Taxonomy" id="166011"/>
    <lineage>
        <taxon>Eukaryota</taxon>
        <taxon>Metazoa</taxon>
        <taxon>Ecdysozoa</taxon>
        <taxon>Nematoda</taxon>
        <taxon>Chromadorea</taxon>
        <taxon>Rhabditida</taxon>
        <taxon>Tylenchina</taxon>
        <taxon>Tylenchomorpha</taxon>
        <taxon>Sphaerularioidea</taxon>
        <taxon>Anguinidae</taxon>
        <taxon>Anguininae</taxon>
        <taxon>Ditylenchus</taxon>
    </lineage>
</organism>
<feature type="region of interest" description="Disordered" evidence="1">
    <location>
        <begin position="1"/>
        <end position="40"/>
    </location>
</feature>
<evidence type="ECO:0000256" key="1">
    <source>
        <dbReference type="SAM" id="MobiDB-lite"/>
    </source>
</evidence>
<dbReference type="WBParaSite" id="jg5818">
    <property type="protein sequence ID" value="jg5818"/>
    <property type="gene ID" value="jg5818"/>
</dbReference>
<reference evidence="3" key="1">
    <citation type="submission" date="2022-11" db="UniProtKB">
        <authorList>
            <consortium name="WormBaseParasite"/>
        </authorList>
    </citation>
    <scope>IDENTIFICATION</scope>
</reference>
<sequence>MVKPTKKMRTKSNPKISVRDILSGPSPSITPSLDKVPKRDMSEISSSALKKGNIIPMGAVPQVFAHNAPGGQPNKTATHSTVGFQLPLHVQTSGSSARASPSSYSDASTVSPSTYHQQQNSASLRAGTGFRVETSRGVVPAPVDPFLAQSQQSTLMTSNPMQNPELHSRFVQLFDQHQGQQTQSMPPTLQQQQPLIPMTYGQQQAQPSHPTTLAPIHKVSKLLLRRIVC</sequence>
<name>A0A915EEH8_9BILA</name>
<dbReference type="Proteomes" id="UP000887574">
    <property type="component" value="Unplaced"/>
</dbReference>
<feature type="region of interest" description="Disordered" evidence="1">
    <location>
        <begin position="90"/>
        <end position="122"/>
    </location>
</feature>
<accession>A0A915EEH8</accession>
<keyword evidence="2" id="KW-1185">Reference proteome</keyword>